<name>A0ABS3LPF3_9PROT</name>
<organism evidence="2 3">
    <name type="scientific">Acetobacter suratthaniensis</name>
    <dbReference type="NCBI Taxonomy" id="1502841"/>
    <lineage>
        <taxon>Bacteria</taxon>
        <taxon>Pseudomonadati</taxon>
        <taxon>Pseudomonadota</taxon>
        <taxon>Alphaproteobacteria</taxon>
        <taxon>Acetobacterales</taxon>
        <taxon>Acetobacteraceae</taxon>
        <taxon>Acetobacter</taxon>
    </lineage>
</organism>
<keyword evidence="3" id="KW-1185">Reference proteome</keyword>
<dbReference type="EMBL" id="JAFVMG010000016">
    <property type="protein sequence ID" value="MBO1329258.1"/>
    <property type="molecule type" value="Genomic_DNA"/>
</dbReference>
<gene>
    <name evidence="2" type="ORF">J2D75_12335</name>
</gene>
<comment type="caution">
    <text evidence="2">The sequence shown here is derived from an EMBL/GenBank/DDBJ whole genome shotgun (WGS) entry which is preliminary data.</text>
</comment>
<feature type="region of interest" description="Disordered" evidence="1">
    <location>
        <begin position="148"/>
        <end position="180"/>
    </location>
</feature>
<evidence type="ECO:0000313" key="2">
    <source>
        <dbReference type="EMBL" id="MBO1329258.1"/>
    </source>
</evidence>
<accession>A0ABS3LPF3</accession>
<dbReference type="Proteomes" id="UP000664399">
    <property type="component" value="Unassembled WGS sequence"/>
</dbReference>
<protein>
    <submittedName>
        <fullName evidence="2">Uncharacterized protein</fullName>
    </submittedName>
</protein>
<sequence length="180" mass="20031">MLQTVKCSDIVRLRRAMAVCVGVRHDHVILCFLVPDSENTRHRADVSLSLCESAEAGLRPDQRVRCIGRVQVGAFQVQGRMPAEAMRRILSMLERENTFQAKEQSGSFVHIPRMTSVRGGIVAWHAQPAPPMREGGVRVFRRTGQEWAEHEQTGYGQAGRRQGRRAGGGHRAAQPETLPA</sequence>
<dbReference type="RefSeq" id="WP_207855119.1">
    <property type="nucleotide sequence ID" value="NZ_JAFVMG010000016.1"/>
</dbReference>
<reference evidence="2 3" key="1">
    <citation type="submission" date="2021-03" db="EMBL/GenBank/DDBJ databases">
        <title>The complete genome sequence of Acetobacter suratthaniensis TBRC 1719.</title>
        <authorList>
            <person name="Charoenyingcharoen P."/>
            <person name="Yukphan P."/>
        </authorList>
    </citation>
    <scope>NUCLEOTIDE SEQUENCE [LARGE SCALE GENOMIC DNA]</scope>
    <source>
        <strain evidence="2 3">TBRC 1719</strain>
    </source>
</reference>
<evidence type="ECO:0000313" key="3">
    <source>
        <dbReference type="Proteomes" id="UP000664399"/>
    </source>
</evidence>
<evidence type="ECO:0000256" key="1">
    <source>
        <dbReference type="SAM" id="MobiDB-lite"/>
    </source>
</evidence>
<proteinExistence type="predicted"/>